<reference evidence="2 3" key="1">
    <citation type="submission" date="2016-06" db="EMBL/GenBank/DDBJ databases">
        <title>Comparative genomics of the ectomycorrhizal sister species Rhizopogon vinicolor and Rhizopogon vesiculosus (Basidiomycota: Boletales) reveals a divergence of the mating type B locus.</title>
        <authorList>
            <consortium name="DOE Joint Genome Institute"/>
            <person name="Mujic A.B."/>
            <person name="Kuo A."/>
            <person name="Tritt A."/>
            <person name="Lipzen A."/>
            <person name="Chen C."/>
            <person name="Johnson J."/>
            <person name="Sharma A."/>
            <person name="Barry K."/>
            <person name="Grigoriev I.V."/>
            <person name="Spatafora J.W."/>
        </authorList>
    </citation>
    <scope>NUCLEOTIDE SEQUENCE [LARGE SCALE GENOMIC DNA]</scope>
    <source>
        <strain evidence="2 3">AM-OR11-026</strain>
    </source>
</reference>
<dbReference type="OrthoDB" id="2692489at2759"/>
<name>A0A1B7MHI0_9AGAM</name>
<evidence type="ECO:0000256" key="1">
    <source>
        <dbReference type="SAM" id="MobiDB-lite"/>
    </source>
</evidence>
<dbReference type="Proteomes" id="UP000092154">
    <property type="component" value="Unassembled WGS sequence"/>
</dbReference>
<dbReference type="InParanoid" id="A0A1B7MHI0"/>
<sequence>MSSQQDSKTFLIPLNLGSPARYDRSIFPLMRVKGKGSSLNEVDLVLQATMDELIKMKHMVGNSAEFKQLIDNAKLQYDLLLDDKEDLEKSGKTFNPMKMLSTYRSIRLLSEAGRALWLETRSTSEKLRRRLLSVDSHDMQAVDDDDLPPDACISAIAISAATETQMDGTDSLLSEAASFIGSQIGLIPDGDPFADIYEANDSVIPEHNSTASAIDNDGVALPTSPGASETSSPSSLSSRAGSGNNYFIFHNSYVASRSVIKTPTLNYGGSHNQGSCSNSPLTGYELASSVCRTRTFQIGGHLNVI</sequence>
<gene>
    <name evidence="2" type="ORF">K503DRAFT_777036</name>
</gene>
<evidence type="ECO:0000313" key="2">
    <source>
        <dbReference type="EMBL" id="OAX32060.1"/>
    </source>
</evidence>
<evidence type="ECO:0000313" key="3">
    <source>
        <dbReference type="Proteomes" id="UP000092154"/>
    </source>
</evidence>
<accession>A0A1B7MHI0</accession>
<proteinExistence type="predicted"/>
<protein>
    <submittedName>
        <fullName evidence="2">Uncharacterized protein</fullName>
    </submittedName>
</protein>
<dbReference type="AlphaFoldDB" id="A0A1B7MHI0"/>
<dbReference type="EMBL" id="KV449136">
    <property type="protein sequence ID" value="OAX32060.1"/>
    <property type="molecule type" value="Genomic_DNA"/>
</dbReference>
<organism evidence="2 3">
    <name type="scientific">Rhizopogon vinicolor AM-OR11-026</name>
    <dbReference type="NCBI Taxonomy" id="1314800"/>
    <lineage>
        <taxon>Eukaryota</taxon>
        <taxon>Fungi</taxon>
        <taxon>Dikarya</taxon>
        <taxon>Basidiomycota</taxon>
        <taxon>Agaricomycotina</taxon>
        <taxon>Agaricomycetes</taxon>
        <taxon>Agaricomycetidae</taxon>
        <taxon>Boletales</taxon>
        <taxon>Suillineae</taxon>
        <taxon>Rhizopogonaceae</taxon>
        <taxon>Rhizopogon</taxon>
    </lineage>
</organism>
<feature type="region of interest" description="Disordered" evidence="1">
    <location>
        <begin position="208"/>
        <end position="239"/>
    </location>
</feature>
<feature type="compositionally biased region" description="Low complexity" evidence="1">
    <location>
        <begin position="222"/>
        <end position="239"/>
    </location>
</feature>
<keyword evidence="3" id="KW-1185">Reference proteome</keyword>